<dbReference type="InterPro" id="IPR055170">
    <property type="entry name" value="GFO_IDH_MocA-like_dom"/>
</dbReference>
<dbReference type="Pfam" id="PF22725">
    <property type="entry name" value="GFO_IDH_MocA_C3"/>
    <property type="match status" value="1"/>
</dbReference>
<dbReference type="InterPro" id="IPR050463">
    <property type="entry name" value="Gfo/Idh/MocA_oxidrdct_glycsds"/>
</dbReference>
<dbReference type="InterPro" id="IPR036291">
    <property type="entry name" value="NAD(P)-bd_dom_sf"/>
</dbReference>
<dbReference type="EMBL" id="GL883078">
    <property type="protein sequence ID" value="EGF91474.1"/>
    <property type="molecule type" value="Genomic_DNA"/>
</dbReference>
<dbReference type="Gene3D" id="3.40.50.720">
    <property type="entry name" value="NAD(P)-binding Rossmann-like Domain"/>
    <property type="match status" value="1"/>
</dbReference>
<evidence type="ECO:0000256" key="1">
    <source>
        <dbReference type="ARBA" id="ARBA00023002"/>
    </source>
</evidence>
<organism evidence="4 5">
    <name type="scientific">Asticcacaulis biprosthecium C19</name>
    <dbReference type="NCBI Taxonomy" id="715226"/>
    <lineage>
        <taxon>Bacteria</taxon>
        <taxon>Pseudomonadati</taxon>
        <taxon>Pseudomonadota</taxon>
        <taxon>Alphaproteobacteria</taxon>
        <taxon>Caulobacterales</taxon>
        <taxon>Caulobacteraceae</taxon>
        <taxon>Asticcacaulis</taxon>
    </lineage>
</organism>
<dbReference type="PANTHER" id="PTHR43818">
    <property type="entry name" value="BCDNA.GH03377"/>
    <property type="match status" value="1"/>
</dbReference>
<dbReference type="SUPFAM" id="SSF51735">
    <property type="entry name" value="NAD(P)-binding Rossmann-fold domains"/>
    <property type="match status" value="1"/>
</dbReference>
<evidence type="ECO:0000259" key="2">
    <source>
        <dbReference type="Pfam" id="PF01408"/>
    </source>
</evidence>
<dbReference type="PROSITE" id="PS51318">
    <property type="entry name" value="TAT"/>
    <property type="match status" value="1"/>
</dbReference>
<proteinExistence type="predicted"/>
<dbReference type="InterPro" id="IPR006311">
    <property type="entry name" value="TAT_signal"/>
</dbReference>
<accession>F4QMN3</accession>
<keyword evidence="1 4" id="KW-0560">Oxidoreductase</keyword>
<dbReference type="EC" id="1.1.99.28" evidence="4"/>
<reference evidence="5" key="1">
    <citation type="submission" date="2011-03" db="EMBL/GenBank/DDBJ databases">
        <title>Draft genome sequence of Brevundimonas diminuta.</title>
        <authorList>
            <person name="Brown P.J.B."/>
            <person name="Buechlein A."/>
            <person name="Hemmerich C."/>
            <person name="Brun Y.V."/>
        </authorList>
    </citation>
    <scope>NUCLEOTIDE SEQUENCE [LARGE SCALE GENOMIC DNA]</scope>
    <source>
        <strain evidence="5">C19</strain>
    </source>
</reference>
<dbReference type="GO" id="GO:0047061">
    <property type="term" value="F:glucose-fructose oxidoreductase activity"/>
    <property type="evidence" value="ECO:0007669"/>
    <property type="project" value="UniProtKB-EC"/>
</dbReference>
<keyword evidence="5" id="KW-1185">Reference proteome</keyword>
<dbReference type="eggNOG" id="COG0673">
    <property type="taxonomic scope" value="Bacteria"/>
</dbReference>
<evidence type="ECO:0000313" key="4">
    <source>
        <dbReference type="EMBL" id="EGF91474.1"/>
    </source>
</evidence>
<dbReference type="HOGENOM" id="CLU_023194_5_1_5"/>
<feature type="domain" description="Gfo/Idh/MocA-like oxidoreductase N-terminal" evidence="2">
    <location>
        <begin position="66"/>
        <end position="187"/>
    </location>
</feature>
<dbReference type="AlphaFoldDB" id="F4QMN3"/>
<dbReference type="STRING" id="715226.ABI_28910"/>
<sequence>MTLGDIGINLQEKEEERIPMIDRRRLLLAAGALPLAATSVSAATPQAAGQPLLGNPDLPQPDKTTHWAIVGLGTFATGQMMPAFRNASNTRITALVSGNPQKARDLGAAYGVSKLYDYGNFDTIAANKDIDCVYIALPPGLHADYTIRALKAGKHVLCEKPMASTVAECEAMIAAAKTAGKQLGVAYRCHFEPNNADAVRRLKAGEIGKLRHVSGDAGFDLSPDWPPHKWRAEQALAGGGSMYDIGIYALNAAIWAAGEDPISVTAVYSYPKDDPRFAEVEGGVEWRLRFASGISAQGSSSYCYTYASRHQMFGSEGNILLSPSMDYGNIGMMLTKNYVSSSPRAGNPVSQFTNQIEAFSDAVLASRAHTTPGEMGLRDVKVIQAIYQSAARGGAEVTL</sequence>
<dbReference type="Pfam" id="PF01408">
    <property type="entry name" value="GFO_IDH_MocA"/>
    <property type="match status" value="1"/>
</dbReference>
<dbReference type="Proteomes" id="UP000006512">
    <property type="component" value="Unassembled WGS sequence"/>
</dbReference>
<dbReference type="InterPro" id="IPR008354">
    <property type="entry name" value="Glc-Fru_OxRdtase_bac"/>
</dbReference>
<name>F4QMN3_9CAUL</name>
<dbReference type="InterPro" id="IPR000683">
    <property type="entry name" value="Gfo/Idh/MocA-like_OxRdtase_N"/>
</dbReference>
<dbReference type="PANTHER" id="PTHR43818:SF11">
    <property type="entry name" value="BCDNA.GH03377"/>
    <property type="match status" value="1"/>
</dbReference>
<gene>
    <name evidence="4" type="ORF">ABI_28910</name>
</gene>
<evidence type="ECO:0000259" key="3">
    <source>
        <dbReference type="Pfam" id="PF22725"/>
    </source>
</evidence>
<dbReference type="GO" id="GO:0000166">
    <property type="term" value="F:nucleotide binding"/>
    <property type="evidence" value="ECO:0007669"/>
    <property type="project" value="InterPro"/>
</dbReference>
<dbReference type="PRINTS" id="PR01775">
    <property type="entry name" value="GLFROXRDTASE"/>
</dbReference>
<evidence type="ECO:0000313" key="5">
    <source>
        <dbReference type="Proteomes" id="UP000006512"/>
    </source>
</evidence>
<protein>
    <submittedName>
        <fullName evidence="4">Glucose--fructose oxidoreductase</fullName>
        <ecNumber evidence="4">1.1.99.28</ecNumber>
    </submittedName>
</protein>
<dbReference type="Gene3D" id="3.30.360.10">
    <property type="entry name" value="Dihydrodipicolinate Reductase, domain 2"/>
    <property type="match status" value="1"/>
</dbReference>
<dbReference type="SUPFAM" id="SSF55347">
    <property type="entry name" value="Glyceraldehyde-3-phosphate dehydrogenase-like, C-terminal domain"/>
    <property type="match status" value="1"/>
</dbReference>
<feature type="domain" description="GFO/IDH/MocA-like oxidoreductase" evidence="3">
    <location>
        <begin position="200"/>
        <end position="319"/>
    </location>
</feature>